<dbReference type="OrthoDB" id="9972657at2759"/>
<reference evidence="2 3" key="1">
    <citation type="journal article" date="2015" name="Sci. Rep.">
        <title>The genome of Leishmania panamensis: insights into genomics of the L. (Viannia) subgenus.</title>
        <authorList>
            <person name="Llanes A."/>
            <person name="Restrepo C.M."/>
            <person name="Vecchio G.D."/>
            <person name="Anguizola F.J."/>
            <person name="Lleonart R."/>
        </authorList>
    </citation>
    <scope>NUCLEOTIDE SEQUENCE [LARGE SCALE GENOMIC DNA]</scope>
    <source>
        <strain evidence="2 3">MHOM/PA/94/PSC-1</strain>
    </source>
</reference>
<accession>A0A088S2V7</accession>
<dbReference type="PANTHER" id="PTHR20873">
    <property type="entry name" value="L-SERYL-TRNA(SEC) KINASE"/>
    <property type="match status" value="1"/>
</dbReference>
<evidence type="ECO:0000256" key="1">
    <source>
        <dbReference type="SAM" id="SignalP"/>
    </source>
</evidence>
<dbReference type="InterPro" id="IPR027417">
    <property type="entry name" value="P-loop_NTPase"/>
</dbReference>
<dbReference type="Gene3D" id="3.40.50.300">
    <property type="entry name" value="P-loop containing nucleotide triphosphate hydrolases"/>
    <property type="match status" value="1"/>
</dbReference>
<feature type="signal peptide" evidence="1">
    <location>
        <begin position="1"/>
        <end position="27"/>
    </location>
</feature>
<dbReference type="eggNOG" id="ENOG502SA2X">
    <property type="taxonomic scope" value="Eukaryota"/>
</dbReference>
<keyword evidence="3" id="KW-1185">Reference proteome</keyword>
<dbReference type="Proteomes" id="UP000063063">
    <property type="component" value="Chromosome 35"/>
</dbReference>
<name>A0A088S2V7_LEIPA</name>
<dbReference type="VEuPathDB" id="TriTrypDB:LPMP_355670"/>
<dbReference type="InterPro" id="IPR052648">
    <property type="entry name" value="Ser-tRNA(Sec)_kinase"/>
</dbReference>
<dbReference type="GO" id="GO:0016301">
    <property type="term" value="F:kinase activity"/>
    <property type="evidence" value="ECO:0007669"/>
    <property type="project" value="TreeGrafter"/>
</dbReference>
<dbReference type="GeneID" id="22579595"/>
<dbReference type="AlphaFoldDB" id="A0A088S2V7"/>
<dbReference type="KEGG" id="lpan:LPMP_355670"/>
<feature type="chain" id="PRO_5001839204" description="L-seryl-tRNA(Sec) kinase" evidence="1">
    <location>
        <begin position="28"/>
        <end position="456"/>
    </location>
</feature>
<proteinExistence type="predicted"/>
<dbReference type="RefSeq" id="XP_010703498.1">
    <property type="nucleotide sequence ID" value="XM_010705196.1"/>
</dbReference>
<dbReference type="GO" id="GO:0000049">
    <property type="term" value="F:tRNA binding"/>
    <property type="evidence" value="ECO:0007669"/>
    <property type="project" value="TreeGrafter"/>
</dbReference>
<evidence type="ECO:0008006" key="4">
    <source>
        <dbReference type="Google" id="ProtNLM"/>
    </source>
</evidence>
<dbReference type="EMBL" id="CP009404">
    <property type="protein sequence ID" value="AIO02698.1"/>
    <property type="molecule type" value="Genomic_DNA"/>
</dbReference>
<evidence type="ECO:0000313" key="2">
    <source>
        <dbReference type="EMBL" id="AIO02698.1"/>
    </source>
</evidence>
<gene>
    <name evidence="2" type="ORF">LPMP_355670</name>
</gene>
<protein>
    <recommendedName>
        <fullName evidence="4">L-seryl-tRNA(Sec) kinase</fullName>
    </recommendedName>
</protein>
<organism evidence="2 3">
    <name type="scientific">Leishmania panamensis</name>
    <dbReference type="NCBI Taxonomy" id="5679"/>
    <lineage>
        <taxon>Eukaryota</taxon>
        <taxon>Discoba</taxon>
        <taxon>Euglenozoa</taxon>
        <taxon>Kinetoplastea</taxon>
        <taxon>Metakinetoplastina</taxon>
        <taxon>Trypanosomatida</taxon>
        <taxon>Trypanosomatidae</taxon>
        <taxon>Leishmaniinae</taxon>
        <taxon>Leishmania</taxon>
        <taxon>Leishmania guyanensis species complex</taxon>
    </lineage>
</organism>
<evidence type="ECO:0000313" key="3">
    <source>
        <dbReference type="Proteomes" id="UP000063063"/>
    </source>
</evidence>
<keyword evidence="1" id="KW-0732">Signal</keyword>
<dbReference type="PANTHER" id="PTHR20873:SF0">
    <property type="entry name" value="L-SERYL-TRNA(SEC) KINASE"/>
    <property type="match status" value="1"/>
</dbReference>
<sequence>MRNNPSSPLPLHLSALLLLLTGIPAAGKSTFLAAAQRHVLQGDSTSRKVPLFGGRCQGRICSVLQLDKVLADLEAATAHKQHPVAPAGERKFSPLLWRQATRRLLELTQSALRTCITGTVDGDAREDAVVPMVLVEDNMHYRSMRERYYQMCRSLEREVYYAQTPHDSPTTSAQSRQPFIVLFELRFATPLAVCLARNARRGKPQEGAGKDQACESAWVPPPVICSMDALFDHCYARTDRVNPAAGEPCRLNPWQWTTTTQPWGLLVHATQAIETDESWPAVLPETAASFFDVALQQSEAWDACQRQCQEIACTHLQRLREDEDIDEATRRRRAAETALSHAHRLDLQLRGIVHAFLSQRNHRKAHGTESVLSTPQGAALFRKSIAAAKQEAAQRFRVQLRQLGTEKNEPTDTIAVDLLGGSIDDLQELVVQEFQQRVLDLWRDAEVCVLPTSHTQ</sequence>
<dbReference type="VEuPathDB" id="TriTrypDB:LPAL13_350065300"/>